<dbReference type="AlphaFoldDB" id="A0A930YUT4"/>
<dbReference type="InterPro" id="IPR006158">
    <property type="entry name" value="Cobalamin-bd"/>
</dbReference>
<dbReference type="Pfam" id="PF02607">
    <property type="entry name" value="B12-binding_2"/>
    <property type="match status" value="1"/>
</dbReference>
<dbReference type="InterPro" id="IPR011822">
    <property type="entry name" value="MetH"/>
</dbReference>
<evidence type="ECO:0000256" key="7">
    <source>
        <dbReference type="ARBA" id="ARBA00022737"/>
    </source>
</evidence>
<feature type="domain" description="AdoMet activation" evidence="14">
    <location>
        <begin position="557"/>
        <end position="885"/>
    </location>
</feature>
<feature type="binding site" evidence="12">
    <location>
        <position position="354"/>
    </location>
    <ligand>
        <name>methylcob(III)alamin</name>
        <dbReference type="ChEBI" id="CHEBI:28115"/>
    </ligand>
</feature>
<dbReference type="GO" id="GO:0050667">
    <property type="term" value="P:homocysteine metabolic process"/>
    <property type="evidence" value="ECO:0007669"/>
    <property type="project" value="TreeGrafter"/>
</dbReference>
<dbReference type="EMBL" id="JADKYY010000003">
    <property type="protein sequence ID" value="MBF5026747.1"/>
    <property type="molecule type" value="Genomic_DNA"/>
</dbReference>
<dbReference type="NCBIfam" id="TIGR02082">
    <property type="entry name" value="metH"/>
    <property type="match status" value="1"/>
</dbReference>
<dbReference type="Pfam" id="PF02310">
    <property type="entry name" value="B12-binding"/>
    <property type="match status" value="1"/>
</dbReference>
<comment type="catalytic activity">
    <reaction evidence="10">
        <text>(6S)-5-methyl-5,6,7,8-tetrahydrofolate + L-homocysteine = (6S)-5,6,7,8-tetrahydrofolate + L-methionine</text>
        <dbReference type="Rhea" id="RHEA:11172"/>
        <dbReference type="ChEBI" id="CHEBI:18608"/>
        <dbReference type="ChEBI" id="CHEBI:57453"/>
        <dbReference type="ChEBI" id="CHEBI:57844"/>
        <dbReference type="ChEBI" id="CHEBI:58199"/>
        <dbReference type="EC" id="2.1.1.13"/>
    </reaction>
</comment>
<dbReference type="GO" id="GO:0031419">
    <property type="term" value="F:cobalamin binding"/>
    <property type="evidence" value="ECO:0007669"/>
    <property type="project" value="UniProtKB-UniRule"/>
</dbReference>
<comment type="pathway">
    <text evidence="10">Amino-acid biosynthesis; L-methionine biosynthesis via de novo pathway; L-methionine from L-homocysteine (MetH route): step 1/1.</text>
</comment>
<protein>
    <recommendedName>
        <fullName evidence="9 10">Methionine synthase</fullName>
        <ecNumber evidence="9 10">2.1.1.13</ecNumber>
    </recommendedName>
    <alternativeName>
        <fullName evidence="10">5-methyltetrahydrofolate--homocysteine methyltransferase</fullName>
    </alternativeName>
</protein>
<keyword evidence="6 10" id="KW-0479">Metal-binding</keyword>
<dbReference type="PANTHER" id="PTHR45833">
    <property type="entry name" value="METHIONINE SYNTHASE"/>
    <property type="match status" value="1"/>
</dbReference>
<feature type="binding site" evidence="12">
    <location>
        <position position="795"/>
    </location>
    <ligand>
        <name>S-adenosyl-L-methionine</name>
        <dbReference type="ChEBI" id="CHEBI:59789"/>
    </ligand>
</feature>
<dbReference type="Proteomes" id="UP000694480">
    <property type="component" value="Unassembled WGS sequence"/>
</dbReference>
<comment type="function">
    <text evidence="10">Catalyzes the transfer of a methyl group from methyl-cobalamin to homocysteine, yielding enzyme-bound cob(I)alamin and methionine. Subsequently, remethylates the cofactor using methyltetrahydrofolate.</text>
</comment>
<dbReference type="PIRSF" id="PIRSF000381">
    <property type="entry name" value="MetH"/>
    <property type="match status" value="1"/>
</dbReference>
<dbReference type="Pfam" id="PF00809">
    <property type="entry name" value="Pterin_bind"/>
    <property type="match status" value="1"/>
</dbReference>
<feature type="domain" description="B12-binding N-terminal" evidence="16">
    <location>
        <begin position="310"/>
        <end position="404"/>
    </location>
</feature>
<dbReference type="GO" id="GO:0032259">
    <property type="term" value="P:methylation"/>
    <property type="evidence" value="ECO:0007669"/>
    <property type="project" value="UniProtKB-KW"/>
</dbReference>
<dbReference type="InterPro" id="IPR036594">
    <property type="entry name" value="Meth_synthase_dom"/>
</dbReference>
<dbReference type="CDD" id="cd00740">
    <property type="entry name" value="MeTr"/>
    <property type="match status" value="1"/>
</dbReference>
<accession>A0A930YUT4</accession>
<dbReference type="GO" id="GO:0046653">
    <property type="term" value="P:tetrahydrofolate metabolic process"/>
    <property type="evidence" value="ECO:0007669"/>
    <property type="project" value="TreeGrafter"/>
</dbReference>
<evidence type="ECO:0000313" key="18">
    <source>
        <dbReference type="Proteomes" id="UP000694480"/>
    </source>
</evidence>
<dbReference type="SUPFAM" id="SSF51717">
    <property type="entry name" value="Dihydropteroate synthetase-like"/>
    <property type="match status" value="1"/>
</dbReference>
<dbReference type="InterPro" id="IPR004223">
    <property type="entry name" value="VitB12-dep_Met_synth_activ_dom"/>
</dbReference>
<dbReference type="GO" id="GO:0008270">
    <property type="term" value="F:zinc ion binding"/>
    <property type="evidence" value="ECO:0007669"/>
    <property type="project" value="UniProtKB-UniRule"/>
</dbReference>
<proteinExistence type="inferred from homology"/>
<comment type="domain">
    <text evidence="10">Modular enzyme with four functionally distinct domains. The isolated Hcy-binding domain catalyzes methyl transfer from free methylcobalamin to homocysteine. The Hcy-binding domain in association with the pterin-binding domain catalyzes the methylation of cob(I)alamin by methyltetrahydrofolate and the methylation of homocysteine. The B12-binding domain binds the cofactor. The AdoMet activation domain binds S-adenosyl-L-methionine. Under aerobic conditions cob(I)alamin can be converted to inactive cob(II)alamin. Reductive methylation by S-adenosyl-L-methionine and flavodoxin regenerates methylcobalamin.</text>
</comment>
<dbReference type="RefSeq" id="WP_194738681.1">
    <property type="nucleotide sequence ID" value="NZ_JADKYY010000003.1"/>
</dbReference>
<evidence type="ECO:0000256" key="12">
    <source>
        <dbReference type="PIRSR" id="PIRSR000381-2"/>
    </source>
</evidence>
<evidence type="ECO:0000256" key="2">
    <source>
        <dbReference type="ARBA" id="ARBA00022603"/>
    </source>
</evidence>
<keyword evidence="10" id="KW-0028">Amino-acid biosynthesis</keyword>
<dbReference type="Gene3D" id="1.10.1240.10">
    <property type="entry name" value="Methionine synthase domain"/>
    <property type="match status" value="1"/>
</dbReference>
<dbReference type="PROSITE" id="PS51337">
    <property type="entry name" value="B12_BINDING_NTER"/>
    <property type="match status" value="1"/>
</dbReference>
<comment type="caution">
    <text evidence="17">The sequence shown here is derived from an EMBL/GenBank/DDBJ whole genome shotgun (WGS) entry which is preliminary data.</text>
</comment>
<dbReference type="SMART" id="SM01018">
    <property type="entry name" value="B12-binding_2"/>
    <property type="match status" value="1"/>
</dbReference>
<dbReference type="InterPro" id="IPR050554">
    <property type="entry name" value="Met_Synthase/Corrinoid"/>
</dbReference>
<keyword evidence="4 10" id="KW-0808">Transferase</keyword>
<feature type="binding site" description="axial binding residue" evidence="11">
    <location>
        <position position="420"/>
    </location>
    <ligand>
        <name>methylcob(III)alamin</name>
        <dbReference type="ChEBI" id="CHEBI:28115"/>
    </ligand>
    <ligandPart>
        <name>Co</name>
        <dbReference type="ChEBI" id="CHEBI:27638"/>
    </ligandPart>
</feature>
<keyword evidence="3 10" id="KW-0846">Cobalamin</keyword>
<evidence type="ECO:0000259" key="13">
    <source>
        <dbReference type="PROSITE" id="PS50972"/>
    </source>
</evidence>
<feature type="domain" description="Pterin-binding" evidence="13">
    <location>
        <begin position="20"/>
        <end position="280"/>
    </location>
</feature>
<organism evidence="17 18">
    <name type="scientific">Planobacterium oryzisoli</name>
    <dbReference type="NCBI Taxonomy" id="2771435"/>
    <lineage>
        <taxon>Bacteria</taxon>
        <taxon>Pseudomonadati</taxon>
        <taxon>Bacteroidota</taxon>
        <taxon>Flavobacteriia</taxon>
        <taxon>Flavobacteriales</taxon>
        <taxon>Weeksellaceae</taxon>
        <taxon>Chryseobacterium group</taxon>
        <taxon>Chryseobacterium</taxon>
    </lineage>
</organism>
<evidence type="ECO:0000256" key="1">
    <source>
        <dbReference type="ARBA" id="ARBA00010398"/>
    </source>
</evidence>
<dbReference type="PROSITE" id="PS51332">
    <property type="entry name" value="B12_BINDING"/>
    <property type="match status" value="1"/>
</dbReference>
<evidence type="ECO:0000259" key="15">
    <source>
        <dbReference type="PROSITE" id="PS51332"/>
    </source>
</evidence>
<keyword evidence="2 10" id="KW-0489">Methyltransferase</keyword>
<dbReference type="Gene3D" id="3.20.20.20">
    <property type="entry name" value="Dihydropteroate synthase-like"/>
    <property type="match status" value="1"/>
</dbReference>
<comment type="cofactor">
    <cofactor evidence="10">
        <name>Zn(2+)</name>
        <dbReference type="ChEBI" id="CHEBI:29105"/>
    </cofactor>
</comment>
<dbReference type="EC" id="2.1.1.13" evidence="9 10"/>
<feature type="binding site" evidence="12">
    <location>
        <position position="469"/>
    </location>
    <ligand>
        <name>methylcob(III)alamin</name>
        <dbReference type="ChEBI" id="CHEBI:28115"/>
    </ligand>
</feature>
<reference evidence="17" key="1">
    <citation type="submission" date="2020-11" db="EMBL/GenBank/DDBJ databases">
        <title>Genome seq and assembly of Planobacterium sp.</title>
        <authorList>
            <person name="Chhetri G."/>
        </authorList>
    </citation>
    <scope>NUCLEOTIDE SEQUENCE</scope>
    <source>
        <strain evidence="17">GCR5</strain>
    </source>
</reference>
<dbReference type="PANTHER" id="PTHR45833:SF1">
    <property type="entry name" value="METHIONINE SYNTHASE"/>
    <property type="match status" value="1"/>
</dbReference>
<dbReference type="InterPro" id="IPR011005">
    <property type="entry name" value="Dihydropteroate_synth-like_sf"/>
</dbReference>
<evidence type="ECO:0000259" key="16">
    <source>
        <dbReference type="PROSITE" id="PS51337"/>
    </source>
</evidence>
<evidence type="ECO:0000256" key="8">
    <source>
        <dbReference type="ARBA" id="ARBA00023285"/>
    </source>
</evidence>
<evidence type="ECO:0000256" key="4">
    <source>
        <dbReference type="ARBA" id="ARBA00022679"/>
    </source>
</evidence>
<evidence type="ECO:0000256" key="10">
    <source>
        <dbReference type="PIRNR" id="PIRNR000381"/>
    </source>
</evidence>
<feature type="domain" description="B12-binding" evidence="15">
    <location>
        <begin position="407"/>
        <end position="542"/>
    </location>
</feature>
<keyword evidence="10" id="KW-0862">Zinc</keyword>
<dbReference type="SUPFAM" id="SSF56507">
    <property type="entry name" value="Methionine synthase activation domain-like"/>
    <property type="match status" value="1"/>
</dbReference>
<dbReference type="SUPFAM" id="SSF52242">
    <property type="entry name" value="Cobalamin (vitamin B12)-binding domain"/>
    <property type="match status" value="1"/>
</dbReference>
<feature type="binding site" evidence="12">
    <location>
        <begin position="417"/>
        <end position="421"/>
    </location>
    <ligand>
        <name>methylcob(III)alamin</name>
        <dbReference type="ChEBI" id="CHEBI:28115"/>
    </ligand>
</feature>
<dbReference type="InterPro" id="IPR033706">
    <property type="entry name" value="Met_synthase_B12-bd"/>
</dbReference>
<keyword evidence="7" id="KW-0677">Repeat</keyword>
<evidence type="ECO:0000259" key="14">
    <source>
        <dbReference type="PROSITE" id="PS50974"/>
    </source>
</evidence>
<evidence type="ECO:0000256" key="3">
    <source>
        <dbReference type="ARBA" id="ARBA00022628"/>
    </source>
</evidence>
<keyword evidence="10" id="KW-0486">Methionine biosynthesis</keyword>
<dbReference type="CDD" id="cd02069">
    <property type="entry name" value="methionine_synthase_B12_BD"/>
    <property type="match status" value="1"/>
</dbReference>
<dbReference type="PROSITE" id="PS50972">
    <property type="entry name" value="PTERIN_BINDING"/>
    <property type="match status" value="1"/>
</dbReference>
<dbReference type="InterPro" id="IPR036724">
    <property type="entry name" value="Cobalamin-bd_sf"/>
</dbReference>
<dbReference type="PROSITE" id="PS50974">
    <property type="entry name" value="ADOMET_ACTIVATION"/>
    <property type="match status" value="1"/>
</dbReference>
<evidence type="ECO:0000256" key="6">
    <source>
        <dbReference type="ARBA" id="ARBA00022723"/>
    </source>
</evidence>
<dbReference type="GO" id="GO:0008705">
    <property type="term" value="F:methionine synthase activity"/>
    <property type="evidence" value="ECO:0007669"/>
    <property type="project" value="UniProtKB-UniRule"/>
</dbReference>
<dbReference type="Gene3D" id="3.10.196.10">
    <property type="entry name" value="Vitamin B12-dependent methionine synthase, activation domain"/>
    <property type="match status" value="1"/>
</dbReference>
<evidence type="ECO:0000256" key="9">
    <source>
        <dbReference type="NCBIfam" id="TIGR02082"/>
    </source>
</evidence>
<dbReference type="InterPro" id="IPR000489">
    <property type="entry name" value="Pterin-binding_dom"/>
</dbReference>
<evidence type="ECO:0000256" key="5">
    <source>
        <dbReference type="ARBA" id="ARBA00022691"/>
    </source>
</evidence>
<dbReference type="InterPro" id="IPR037010">
    <property type="entry name" value="VitB12-dep_Met_synth_activ_sf"/>
</dbReference>
<feature type="binding site" evidence="12">
    <location>
        <begin position="850"/>
        <end position="851"/>
    </location>
    <ligand>
        <name>S-adenosyl-L-methionine</name>
        <dbReference type="ChEBI" id="CHEBI:59789"/>
    </ligand>
</feature>
<dbReference type="Pfam" id="PF02965">
    <property type="entry name" value="Met_synt_B12"/>
    <property type="match status" value="1"/>
</dbReference>
<feature type="binding site" evidence="12">
    <location>
        <position position="521"/>
    </location>
    <ligand>
        <name>methylcob(III)alamin</name>
        <dbReference type="ChEBI" id="CHEBI:28115"/>
    </ligand>
</feature>
<dbReference type="SUPFAM" id="SSF47644">
    <property type="entry name" value="Methionine synthase domain"/>
    <property type="match status" value="1"/>
</dbReference>
<dbReference type="Gene3D" id="1.10.288.10">
    <property type="entry name" value="Cobalamin-dependent Methionine Synthase, domain 2"/>
    <property type="match status" value="1"/>
</dbReference>
<dbReference type="FunFam" id="3.20.20.20:FF:000002">
    <property type="entry name" value="Methionine synthase"/>
    <property type="match status" value="1"/>
</dbReference>
<comment type="similarity">
    <text evidence="1">Belongs to the vitamin-B12 dependent methionine synthase family.</text>
</comment>
<keyword evidence="8 10" id="KW-0170">Cobalt</keyword>
<dbReference type="Gene3D" id="3.40.50.280">
    <property type="entry name" value="Cobalamin-binding domain"/>
    <property type="match status" value="1"/>
</dbReference>
<dbReference type="FunFam" id="1.10.1240.10:FF:000001">
    <property type="entry name" value="Methionine synthase"/>
    <property type="match status" value="1"/>
</dbReference>
<dbReference type="InterPro" id="IPR003759">
    <property type="entry name" value="Cbl-bd_cap"/>
</dbReference>
<sequence length="885" mass="98735">MTALKLSGLEPLIITKDSNFINIGERTNVTGSRQFLRLIEAGDFHSALEVARHQVEGGAQILDVNFDEALIDGKSSMVRFLNLLASEPDIARVPVMIDSSRWEIIEAGLQVLQGKGIVNSISLKEGEEVFLQQARAIRRYGAAMVVMAFDEKGQADSFQRRIEIAQRCYTLLKKQNIPSEDILFDLNIFPVGTGLAEHADNAVAFFQALRWVRENLPGVSLIGGVSNVSFAFRGNDRVREAMHSVFLYHAIKSGMGLGIVNPHQIGIYDTLEPELRKLVEDVVLNSDPLATERLLEYASSHRGSQKKHSEQQDWRALDLQERLNYALVKGQEKYIEQDVAECLKQGQNPLDIIETSLMEGMGIVGDLFAQGKMFLPQVVKSARVMKRAVAYLQPMLLAQKSAEAEKKGKILLATVKGDVHDIGKNIVGVVLGCNNYDVVDLGVMVPLHEIIQQAKSLQVDAVGLSGLITPSLEEMKEIAREMQRQNLNIPLLIGGATTSRIHTAVKLAPEYPFQVVHVNDASRAVSVVSSLIGEDSKRYRETVFEEYTLARESFLARQVEKKYVSIAQARAAKPMLEFTENNVQRPTMLGTRTLELSSLCVLEPYIDWTPFFRAWDLHGKFPQILSDEVVGEQARSLMHDARRMLEEITSQKLLQAKAVFGIYPAFSNPTDDIVVLDALGKPQTVFHTLRQQSQRAEGKSYLALSDFIAPQQTGVEDYIGCFALSAGFGAQQLSEMYQSAGDDYNAIMVKALADRLAEAFAEYLHEKIRKDYWGYAKEESLSAEHLIEEKYRGIRPAPGYPACPDHREKETLWNLMEVEQTIGLCLTDSLAMFPTAAVSGYYFAHPQARYFGVGRIGKDQVEDYALRAGITTEEAERYLSANLAY</sequence>
<feature type="binding site" evidence="12">
    <location>
        <position position="607"/>
    </location>
    <ligand>
        <name>S-adenosyl-L-methionine</name>
        <dbReference type="ChEBI" id="CHEBI:59789"/>
    </ligand>
</feature>
<name>A0A930YUT4_9FLAO</name>
<keyword evidence="18" id="KW-1185">Reference proteome</keyword>
<evidence type="ECO:0000313" key="17">
    <source>
        <dbReference type="EMBL" id="MBF5026747.1"/>
    </source>
</evidence>
<gene>
    <name evidence="17" type="primary">metH</name>
    <name evidence="17" type="ORF">IC612_02915</name>
</gene>
<feature type="binding site" evidence="12">
    <location>
        <position position="465"/>
    </location>
    <ligand>
        <name>methylcob(III)alamin</name>
        <dbReference type="ChEBI" id="CHEBI:28115"/>
    </ligand>
</feature>
<keyword evidence="5 10" id="KW-0949">S-adenosyl-L-methionine</keyword>
<evidence type="ECO:0000256" key="11">
    <source>
        <dbReference type="PIRSR" id="PIRSR000381-1"/>
    </source>
</evidence>
<dbReference type="GO" id="GO:0005829">
    <property type="term" value="C:cytosol"/>
    <property type="evidence" value="ECO:0007669"/>
    <property type="project" value="TreeGrafter"/>
</dbReference>
<comment type="cofactor">
    <cofactor evidence="10 11">
        <name>methylcob(III)alamin</name>
        <dbReference type="ChEBI" id="CHEBI:28115"/>
    </cofactor>
</comment>